<organism evidence="1 2">
    <name type="scientific">Arctium lappa</name>
    <name type="common">Greater burdock</name>
    <name type="synonym">Lappa major</name>
    <dbReference type="NCBI Taxonomy" id="4217"/>
    <lineage>
        <taxon>Eukaryota</taxon>
        <taxon>Viridiplantae</taxon>
        <taxon>Streptophyta</taxon>
        <taxon>Embryophyta</taxon>
        <taxon>Tracheophyta</taxon>
        <taxon>Spermatophyta</taxon>
        <taxon>Magnoliopsida</taxon>
        <taxon>eudicotyledons</taxon>
        <taxon>Gunneridae</taxon>
        <taxon>Pentapetalae</taxon>
        <taxon>asterids</taxon>
        <taxon>campanulids</taxon>
        <taxon>Asterales</taxon>
        <taxon>Asteraceae</taxon>
        <taxon>Carduoideae</taxon>
        <taxon>Cardueae</taxon>
        <taxon>Arctiinae</taxon>
        <taxon>Arctium</taxon>
    </lineage>
</organism>
<evidence type="ECO:0000313" key="2">
    <source>
        <dbReference type="Proteomes" id="UP001055879"/>
    </source>
</evidence>
<sequence>MAEIAMLMAEEYEKMMKKMSSDHEDVAESLPCSSTGVWIKRPRLKKLVHEPKSNIGIATINGFFSP</sequence>
<keyword evidence="2" id="KW-1185">Reference proteome</keyword>
<reference evidence="1 2" key="2">
    <citation type="journal article" date="2022" name="Mol. Ecol. Resour.">
        <title>The genomes of chicory, endive, great burdock and yacon provide insights into Asteraceae paleo-polyploidization history and plant inulin production.</title>
        <authorList>
            <person name="Fan W."/>
            <person name="Wang S."/>
            <person name="Wang H."/>
            <person name="Wang A."/>
            <person name="Jiang F."/>
            <person name="Liu H."/>
            <person name="Zhao H."/>
            <person name="Xu D."/>
            <person name="Zhang Y."/>
        </authorList>
    </citation>
    <scope>NUCLEOTIDE SEQUENCE [LARGE SCALE GENOMIC DNA]</scope>
    <source>
        <strain evidence="2">cv. Niubang</strain>
    </source>
</reference>
<name>A0ACB8XNI6_ARCLA</name>
<dbReference type="Proteomes" id="UP001055879">
    <property type="component" value="Linkage Group LG16"/>
</dbReference>
<gene>
    <name evidence="1" type="ORF">L6452_40587</name>
</gene>
<evidence type="ECO:0000313" key="1">
    <source>
        <dbReference type="EMBL" id="KAI3669354.1"/>
    </source>
</evidence>
<proteinExistence type="predicted"/>
<dbReference type="EMBL" id="CM042062">
    <property type="protein sequence ID" value="KAI3669354.1"/>
    <property type="molecule type" value="Genomic_DNA"/>
</dbReference>
<accession>A0ACB8XNI6</accession>
<reference evidence="2" key="1">
    <citation type="journal article" date="2022" name="Mol. Ecol. Resour.">
        <title>The genomes of chicory, endive, great burdock and yacon provide insights into Asteraceae palaeo-polyploidization history and plant inulin production.</title>
        <authorList>
            <person name="Fan W."/>
            <person name="Wang S."/>
            <person name="Wang H."/>
            <person name="Wang A."/>
            <person name="Jiang F."/>
            <person name="Liu H."/>
            <person name="Zhao H."/>
            <person name="Xu D."/>
            <person name="Zhang Y."/>
        </authorList>
    </citation>
    <scope>NUCLEOTIDE SEQUENCE [LARGE SCALE GENOMIC DNA]</scope>
    <source>
        <strain evidence="2">cv. Niubang</strain>
    </source>
</reference>
<comment type="caution">
    <text evidence="1">The sequence shown here is derived from an EMBL/GenBank/DDBJ whole genome shotgun (WGS) entry which is preliminary data.</text>
</comment>
<protein>
    <submittedName>
        <fullName evidence="1">Uncharacterized protein</fullName>
    </submittedName>
</protein>